<evidence type="ECO:0000256" key="1">
    <source>
        <dbReference type="ARBA" id="ARBA00022553"/>
    </source>
</evidence>
<dbReference type="AlphaFoldDB" id="A0A1D7UW16"/>
<dbReference type="Pfam" id="PF07568">
    <property type="entry name" value="HisKA_2"/>
    <property type="match status" value="1"/>
</dbReference>
<dbReference type="RefSeq" id="WP_069607029.1">
    <property type="nucleotide sequence ID" value="NZ_CP015217.1"/>
</dbReference>
<dbReference type="Pfam" id="PF13426">
    <property type="entry name" value="PAS_9"/>
    <property type="match status" value="1"/>
</dbReference>
<dbReference type="InterPro" id="IPR000014">
    <property type="entry name" value="PAS"/>
</dbReference>
<feature type="modified residue" description="4-aspartylphosphate" evidence="2">
    <location>
        <position position="59"/>
    </location>
</feature>
<dbReference type="EMBL" id="CP015217">
    <property type="protein sequence ID" value="AOP33796.1"/>
    <property type="molecule type" value="Genomic_DNA"/>
</dbReference>
<evidence type="ECO:0000313" key="5">
    <source>
        <dbReference type="EMBL" id="AOP33796.1"/>
    </source>
</evidence>
<proteinExistence type="predicted"/>
<dbReference type="KEGG" id="laj:A0128_08040"/>
<protein>
    <recommendedName>
        <fullName evidence="7">Histidine kinase</fullName>
    </recommendedName>
</protein>
<reference evidence="5 6" key="1">
    <citation type="submission" date="2016-04" db="EMBL/GenBank/DDBJ databases">
        <title>Complete genome seqeunce of Leptospira alstonii serovar Room22.</title>
        <authorList>
            <person name="Nally J.E."/>
            <person name="Bayles D.O."/>
            <person name="Hurley D."/>
            <person name="Fanning S."/>
            <person name="McMahon B.J."/>
            <person name="Arent Z."/>
        </authorList>
    </citation>
    <scope>NUCLEOTIDE SEQUENCE [LARGE SCALE GENOMIC DNA]</scope>
    <source>
        <strain evidence="5 6">GWTS #1</strain>
    </source>
</reference>
<gene>
    <name evidence="5" type="ORF">A0128_08040</name>
</gene>
<sequence length="327" mass="37768">MNADEQKTILLVEDEPIIGMTESIQLKNHGYNVINVMNGPKAIESLNDKKNIIDIVLMDIDLGHGVDGTAVAKEILKDHDIPLLFLSSHMEPEIIKKTEKITSYGYVVKNSDVTILDASIKMAFRLHDSYQDVRVQRGAVESKRKELELLEKRYRRLFETAKDGILILDASSGRIVDVNPFLIDMLGYSKEQFLEKNIWDINAFKRIEYSKQLFKELQETGYVRYTDLPLETIQGDLIHVEFVCNVYLVDEEKVIQCNIRDITDRNRYERVLTNNIEEKEAMLKELQHRTKNSFQMITSLIHLRVHSADSKETKAALEELSLRVQSI</sequence>
<dbReference type="InterPro" id="IPR035965">
    <property type="entry name" value="PAS-like_dom_sf"/>
</dbReference>
<dbReference type="InterPro" id="IPR011495">
    <property type="entry name" value="Sig_transdc_His_kin_sub2_dim/P"/>
</dbReference>
<evidence type="ECO:0000259" key="3">
    <source>
        <dbReference type="PROSITE" id="PS50110"/>
    </source>
</evidence>
<keyword evidence="1 2" id="KW-0597">Phosphoprotein</keyword>
<dbReference type="Proteomes" id="UP000094197">
    <property type="component" value="Chromosome 1"/>
</dbReference>
<dbReference type="Gene3D" id="3.30.450.20">
    <property type="entry name" value="PAS domain"/>
    <property type="match status" value="1"/>
</dbReference>
<dbReference type="SUPFAM" id="SSF55785">
    <property type="entry name" value="PYP-like sensor domain (PAS domain)"/>
    <property type="match status" value="1"/>
</dbReference>
<dbReference type="InterPro" id="IPR050595">
    <property type="entry name" value="Bact_response_regulator"/>
</dbReference>
<dbReference type="SMART" id="SM00091">
    <property type="entry name" value="PAS"/>
    <property type="match status" value="1"/>
</dbReference>
<dbReference type="PROSITE" id="PS50112">
    <property type="entry name" value="PAS"/>
    <property type="match status" value="1"/>
</dbReference>
<evidence type="ECO:0008006" key="7">
    <source>
        <dbReference type="Google" id="ProtNLM"/>
    </source>
</evidence>
<dbReference type="PROSITE" id="PS50110">
    <property type="entry name" value="RESPONSE_REGULATORY"/>
    <property type="match status" value="1"/>
</dbReference>
<dbReference type="Gene3D" id="3.40.50.2300">
    <property type="match status" value="1"/>
</dbReference>
<evidence type="ECO:0000256" key="2">
    <source>
        <dbReference type="PROSITE-ProRule" id="PRU00169"/>
    </source>
</evidence>
<dbReference type="InterPro" id="IPR001789">
    <property type="entry name" value="Sig_transdc_resp-reg_receiver"/>
</dbReference>
<dbReference type="SMART" id="SM00448">
    <property type="entry name" value="REC"/>
    <property type="match status" value="1"/>
</dbReference>
<dbReference type="SUPFAM" id="SSF52172">
    <property type="entry name" value="CheY-like"/>
    <property type="match status" value="1"/>
</dbReference>
<dbReference type="PANTHER" id="PTHR44591">
    <property type="entry name" value="STRESS RESPONSE REGULATOR PROTEIN 1"/>
    <property type="match status" value="1"/>
</dbReference>
<dbReference type="GO" id="GO:0000160">
    <property type="term" value="P:phosphorelay signal transduction system"/>
    <property type="evidence" value="ECO:0007669"/>
    <property type="project" value="InterPro"/>
</dbReference>
<accession>A0A1D7UW16</accession>
<organism evidence="5 6">
    <name type="scientific">Leptospira tipperaryensis</name>
    <dbReference type="NCBI Taxonomy" id="2564040"/>
    <lineage>
        <taxon>Bacteria</taxon>
        <taxon>Pseudomonadati</taxon>
        <taxon>Spirochaetota</taxon>
        <taxon>Spirochaetia</taxon>
        <taxon>Leptospirales</taxon>
        <taxon>Leptospiraceae</taxon>
        <taxon>Leptospira</taxon>
    </lineage>
</organism>
<dbReference type="CDD" id="cd00130">
    <property type="entry name" value="PAS"/>
    <property type="match status" value="1"/>
</dbReference>
<feature type="domain" description="PAS" evidence="4">
    <location>
        <begin position="150"/>
        <end position="197"/>
    </location>
</feature>
<dbReference type="Pfam" id="PF00072">
    <property type="entry name" value="Response_reg"/>
    <property type="match status" value="1"/>
</dbReference>
<name>A0A1D7UW16_9LEPT</name>
<feature type="domain" description="Response regulatory" evidence="3">
    <location>
        <begin position="8"/>
        <end position="124"/>
    </location>
</feature>
<dbReference type="InterPro" id="IPR011006">
    <property type="entry name" value="CheY-like_superfamily"/>
</dbReference>
<evidence type="ECO:0000259" key="4">
    <source>
        <dbReference type="PROSITE" id="PS50112"/>
    </source>
</evidence>
<dbReference type="PANTHER" id="PTHR44591:SF19">
    <property type="entry name" value="TWO-COMPONENT RESPONSE REGULATOR-RELATED"/>
    <property type="match status" value="1"/>
</dbReference>
<keyword evidence="6" id="KW-1185">Reference proteome</keyword>
<evidence type="ECO:0000313" key="6">
    <source>
        <dbReference type="Proteomes" id="UP000094197"/>
    </source>
</evidence>
<dbReference type="NCBIfam" id="TIGR00229">
    <property type="entry name" value="sensory_box"/>
    <property type="match status" value="1"/>
</dbReference>